<dbReference type="PROSITE" id="PS50088">
    <property type="entry name" value="ANK_REPEAT"/>
    <property type="match status" value="1"/>
</dbReference>
<gene>
    <name evidence="2" type="primary">106055635</name>
</gene>
<dbReference type="SMART" id="SM00248">
    <property type="entry name" value="ANK"/>
    <property type="match status" value="1"/>
</dbReference>
<dbReference type="SUPFAM" id="SSF48403">
    <property type="entry name" value="Ankyrin repeat"/>
    <property type="match status" value="1"/>
</dbReference>
<reference evidence="2" key="1">
    <citation type="submission" date="2020-05" db="UniProtKB">
        <authorList>
            <consortium name="EnsemblMetazoa"/>
        </authorList>
    </citation>
    <scope>IDENTIFICATION</scope>
    <source>
        <strain evidence="2">BB02</strain>
    </source>
</reference>
<accession>A0A2C9JFJ9</accession>
<dbReference type="EnsemblMetazoa" id="BGLB001799-RB">
    <property type="protein sequence ID" value="BGLB001799-PB"/>
    <property type="gene ID" value="BGLB001799"/>
</dbReference>
<evidence type="ECO:0000313" key="3">
    <source>
        <dbReference type="Proteomes" id="UP000076420"/>
    </source>
</evidence>
<dbReference type="VEuPathDB" id="VectorBase:BGLAX_051800"/>
<dbReference type="InterPro" id="IPR036770">
    <property type="entry name" value="Ankyrin_rpt-contain_sf"/>
</dbReference>
<protein>
    <submittedName>
        <fullName evidence="2">Uncharacterized protein</fullName>
    </submittedName>
</protein>
<dbReference type="PANTHER" id="PTHR24192:SF3">
    <property type="entry name" value="ANKYRIN REPEAT DOMAIN 40"/>
    <property type="match status" value="1"/>
</dbReference>
<name>A0A2C9JFJ9_BIOGL</name>
<organism evidence="2 3">
    <name type="scientific">Biomphalaria glabrata</name>
    <name type="common">Bloodfluke planorb</name>
    <name type="synonym">Freshwater snail</name>
    <dbReference type="NCBI Taxonomy" id="6526"/>
    <lineage>
        <taxon>Eukaryota</taxon>
        <taxon>Metazoa</taxon>
        <taxon>Spiralia</taxon>
        <taxon>Lophotrochozoa</taxon>
        <taxon>Mollusca</taxon>
        <taxon>Gastropoda</taxon>
        <taxon>Heterobranchia</taxon>
        <taxon>Euthyneura</taxon>
        <taxon>Panpulmonata</taxon>
        <taxon>Hygrophila</taxon>
        <taxon>Lymnaeoidea</taxon>
        <taxon>Planorbidae</taxon>
        <taxon>Biomphalaria</taxon>
    </lineage>
</organism>
<evidence type="ECO:0000256" key="1">
    <source>
        <dbReference type="PROSITE-ProRule" id="PRU00023"/>
    </source>
</evidence>
<dbReference type="VEuPathDB" id="VectorBase:BGLB001799"/>
<feature type="repeat" description="ANK" evidence="1">
    <location>
        <begin position="40"/>
        <end position="72"/>
    </location>
</feature>
<dbReference type="OrthoDB" id="194358at2759"/>
<dbReference type="InterPro" id="IPR002110">
    <property type="entry name" value="Ankyrin_rpt"/>
</dbReference>
<dbReference type="STRING" id="6526.A0A2C9JFJ9"/>
<dbReference type="KEGG" id="bgt:106055635"/>
<sequence>MSLGDDIGERLREAACVGDLVLISKLESQGVDINSKNTVNGWTALHWACKRNHGSVVKYLLEKGADKAAQSNDGLIPAQLTSNEEIRQMLGASQEIPTKIVQLPITPNYLSHPPFPYATKDSTQVNSNSSVMNASTKSQEMTSCHKVNNHLETQNEELVLKARIANSDERDFIEVELSLSTLTFTSLINLLCAELGVDKNLVAKIRKLPDTIVRKDKDVRRLKDFQELELVLTNKAMSSASRTYCLGPARNAETILY</sequence>
<dbReference type="Pfam" id="PF12796">
    <property type="entry name" value="Ank_2"/>
    <property type="match status" value="1"/>
</dbReference>
<evidence type="ECO:0000313" key="2">
    <source>
        <dbReference type="EnsemblMetazoa" id="BGLB001799-PB"/>
    </source>
</evidence>
<dbReference type="PROSITE" id="PS50297">
    <property type="entry name" value="ANK_REP_REGION"/>
    <property type="match status" value="1"/>
</dbReference>
<dbReference type="RefSeq" id="XP_013067435.2">
    <property type="nucleotide sequence ID" value="XM_013211981.2"/>
</dbReference>
<dbReference type="InterPro" id="IPR039195">
    <property type="entry name" value="ANKRD40"/>
</dbReference>
<dbReference type="Proteomes" id="UP000076420">
    <property type="component" value="Unassembled WGS sequence"/>
</dbReference>
<keyword evidence="1" id="KW-0040">ANK repeat</keyword>
<dbReference type="AlphaFoldDB" id="A0A2C9JFJ9"/>
<dbReference type="Gene3D" id="1.25.40.20">
    <property type="entry name" value="Ankyrin repeat-containing domain"/>
    <property type="match status" value="1"/>
</dbReference>
<proteinExistence type="predicted"/>
<dbReference type="PANTHER" id="PTHR24192">
    <property type="entry name" value="ANKYRIN REPEAT DOMAIN 40"/>
    <property type="match status" value="1"/>
</dbReference>